<organism evidence="3 4">
    <name type="scientific">Hymenobacter cellulosilyticus</name>
    <dbReference type="NCBI Taxonomy" id="2932248"/>
    <lineage>
        <taxon>Bacteria</taxon>
        <taxon>Pseudomonadati</taxon>
        <taxon>Bacteroidota</taxon>
        <taxon>Cytophagia</taxon>
        <taxon>Cytophagales</taxon>
        <taxon>Hymenobacteraceae</taxon>
        <taxon>Hymenobacter</taxon>
    </lineage>
</organism>
<gene>
    <name evidence="3" type="ORF">MUN79_00685</name>
</gene>
<dbReference type="RefSeq" id="WP_244675915.1">
    <property type="nucleotide sequence ID" value="NZ_CP095046.1"/>
</dbReference>
<dbReference type="EMBL" id="CP095046">
    <property type="protein sequence ID" value="UOQ72555.1"/>
    <property type="molecule type" value="Genomic_DNA"/>
</dbReference>
<feature type="signal peptide" evidence="2">
    <location>
        <begin position="1"/>
        <end position="21"/>
    </location>
</feature>
<sequence>MLKQLLSCSPACLARPLLVLAASLVGCTSQPDSNQTPKEPATTARQPTATGPATAQYAGQYWWGKTAGEEPSGLLTVYPESDSTVLFQVDANGGAPAYHLANVLGRATLRGKTAFYFAKAPEDEKGCRLRIAFTPDAATVASVPGYTQDCLFGGSFTPDGTYQRISRQAPAYVLDSAGDTLRFAKLPPEQLQNEQPLPGQ</sequence>
<evidence type="ECO:0000313" key="3">
    <source>
        <dbReference type="EMBL" id="UOQ72555.1"/>
    </source>
</evidence>
<dbReference type="PROSITE" id="PS51257">
    <property type="entry name" value="PROKAR_LIPOPROTEIN"/>
    <property type="match status" value="1"/>
</dbReference>
<feature type="region of interest" description="Disordered" evidence="1">
    <location>
        <begin position="29"/>
        <end position="51"/>
    </location>
</feature>
<dbReference type="Proteomes" id="UP000831796">
    <property type="component" value="Chromosome"/>
</dbReference>
<evidence type="ECO:0000256" key="1">
    <source>
        <dbReference type="SAM" id="MobiDB-lite"/>
    </source>
</evidence>
<reference evidence="3" key="1">
    <citation type="submission" date="2022-04" db="EMBL/GenBank/DDBJ databases">
        <title>Hymenobacter sp. isolated from the air.</title>
        <authorList>
            <person name="Won M."/>
            <person name="Lee C.-M."/>
            <person name="Woen H.-Y."/>
            <person name="Kwon S.-W."/>
        </authorList>
    </citation>
    <scope>NUCLEOTIDE SEQUENCE</scope>
    <source>
        <strain evidence="3">5116S-3</strain>
    </source>
</reference>
<dbReference type="KEGG" id="hcu:MUN79_00685"/>
<evidence type="ECO:0008006" key="5">
    <source>
        <dbReference type="Google" id="ProtNLM"/>
    </source>
</evidence>
<accession>A0A8T9Q620</accession>
<dbReference type="AlphaFoldDB" id="A0A8T9Q620"/>
<feature type="chain" id="PRO_5035875335" description="Lipoprotein" evidence="2">
    <location>
        <begin position="22"/>
        <end position="200"/>
    </location>
</feature>
<keyword evidence="2" id="KW-0732">Signal</keyword>
<name>A0A8T9Q620_9BACT</name>
<protein>
    <recommendedName>
        <fullName evidence="5">Lipoprotein</fullName>
    </recommendedName>
</protein>
<proteinExistence type="predicted"/>
<evidence type="ECO:0000256" key="2">
    <source>
        <dbReference type="SAM" id="SignalP"/>
    </source>
</evidence>
<evidence type="ECO:0000313" key="4">
    <source>
        <dbReference type="Proteomes" id="UP000831796"/>
    </source>
</evidence>
<keyword evidence="4" id="KW-1185">Reference proteome</keyword>